<keyword evidence="5" id="KW-0560">Oxidoreductase</keyword>
<dbReference type="PANTHER" id="PTHR47955:SF19">
    <property type="entry name" value="CYTOCHROME P450 71A9-LIKE ISOFORM X1"/>
    <property type="match status" value="1"/>
</dbReference>
<dbReference type="PANTHER" id="PTHR47955">
    <property type="entry name" value="CYTOCHROME P450 FAMILY 71 PROTEIN"/>
    <property type="match status" value="1"/>
</dbReference>
<feature type="signal peptide" evidence="9">
    <location>
        <begin position="1"/>
        <end position="27"/>
    </location>
</feature>
<evidence type="ECO:0000256" key="9">
    <source>
        <dbReference type="SAM" id="SignalP"/>
    </source>
</evidence>
<dbReference type="Pfam" id="PF00067">
    <property type="entry name" value="p450"/>
    <property type="match status" value="3"/>
</dbReference>
<evidence type="ECO:0000256" key="2">
    <source>
        <dbReference type="ARBA" id="ARBA00010617"/>
    </source>
</evidence>
<dbReference type="GO" id="GO:0005506">
    <property type="term" value="F:iron ion binding"/>
    <property type="evidence" value="ECO:0007669"/>
    <property type="project" value="InterPro"/>
</dbReference>
<dbReference type="GO" id="GO:0016705">
    <property type="term" value="F:oxidoreductase activity, acting on paired donors, with incorporation or reduction of molecular oxygen"/>
    <property type="evidence" value="ECO:0007669"/>
    <property type="project" value="InterPro"/>
</dbReference>
<evidence type="ECO:0000256" key="1">
    <source>
        <dbReference type="ARBA" id="ARBA00001971"/>
    </source>
</evidence>
<dbReference type="InterPro" id="IPR036396">
    <property type="entry name" value="Cyt_P450_sf"/>
</dbReference>
<evidence type="ECO:0008006" key="12">
    <source>
        <dbReference type="Google" id="ProtNLM"/>
    </source>
</evidence>
<evidence type="ECO:0000256" key="3">
    <source>
        <dbReference type="ARBA" id="ARBA00022617"/>
    </source>
</evidence>
<keyword evidence="6" id="KW-0408">Iron</keyword>
<dbReference type="GO" id="GO:0020037">
    <property type="term" value="F:heme binding"/>
    <property type="evidence" value="ECO:0007669"/>
    <property type="project" value="InterPro"/>
</dbReference>
<keyword evidence="7" id="KW-0503">Monooxygenase</keyword>
<dbReference type="InterPro" id="IPR001128">
    <property type="entry name" value="Cyt_P450"/>
</dbReference>
<dbReference type="InterPro" id="IPR002401">
    <property type="entry name" value="Cyt_P450_E_grp-I"/>
</dbReference>
<evidence type="ECO:0000313" key="10">
    <source>
        <dbReference type="EMBL" id="KAJ8500346.1"/>
    </source>
</evidence>
<reference evidence="10 11" key="1">
    <citation type="submission" date="2022-12" db="EMBL/GenBank/DDBJ databases">
        <title>Chromosome-scale assembly of the Ensete ventricosum genome.</title>
        <authorList>
            <person name="Dussert Y."/>
            <person name="Stocks J."/>
            <person name="Wendawek A."/>
            <person name="Woldeyes F."/>
            <person name="Nichols R.A."/>
            <person name="Borrell J.S."/>
        </authorList>
    </citation>
    <scope>NUCLEOTIDE SEQUENCE [LARGE SCALE GENOMIC DNA]</scope>
    <source>
        <strain evidence="11">cv. Maze</strain>
        <tissue evidence="10">Seeds</tissue>
    </source>
</reference>
<proteinExistence type="inferred from homology"/>
<dbReference type="Gene3D" id="1.10.630.10">
    <property type="entry name" value="Cytochrome P450"/>
    <property type="match status" value="3"/>
</dbReference>
<keyword evidence="11" id="KW-1185">Reference proteome</keyword>
<comment type="cofactor">
    <cofactor evidence="1">
        <name>heme</name>
        <dbReference type="ChEBI" id="CHEBI:30413"/>
    </cofactor>
</comment>
<evidence type="ECO:0000256" key="5">
    <source>
        <dbReference type="ARBA" id="ARBA00023002"/>
    </source>
</evidence>
<evidence type="ECO:0000256" key="7">
    <source>
        <dbReference type="ARBA" id="ARBA00023033"/>
    </source>
</evidence>
<keyword evidence="4" id="KW-0479">Metal-binding</keyword>
<accession>A0AAV8RIE1</accession>
<keyword evidence="3" id="KW-0349">Heme</keyword>
<comment type="caution">
    <text evidence="10">The sequence shown here is derived from an EMBL/GenBank/DDBJ whole genome shotgun (WGS) entry which is preliminary data.</text>
</comment>
<sequence>MAVPPLLLSSLPSLLVVLALVSSLLLAGRKARGGSATWKLPPGPAKLPVIGHLHLLGSSLLHRSLWELSKKHGPLMHLKLGRVPVVVVSSPEMAKEVLKTHDLECCSRPSLVSHSKISYGHSDVSLIPYGERWRQLRKFCTVELFSTKKINSFRDIRKEEMERKCLWLWLRRWKRHPTPRHAQRSPSGDYHQDRFRQQDNEDEDILDALLRMQKEEEGIKEAHIKGVLTDIFIAGTDTSSATVEWAMAELIRQPELMKRARDEVRGCRKARGGSATWKLPPGPAKLPVIGHLHLLGSSLLHRSLWELSKKHGPLMHLKLGRVPVVVVSSPEMAKEVLKTHDLECCSRPSLVSYSKISYGHSDVALIPYGERWRQLRKFCTVELFNTKKINSFRDIRKEEMERVTKLICSHSRASTMVNLSELLLSLSCNMTCRTAFGSGFDDGGDIQLHDMLREAQAALGGLFLSDYLPLLGWVDRLSGMRSKLERAYLKLDIIYQRRIDYHQDRFRQQGKEDEDILDALLRMQKEEEGLTVAHIKGVLTDIFIAGTDTSSATVEWAMAELIKQPELMKRAQDEEDISMEEAPGVTVHREHALCLMATKYDASTA</sequence>
<comment type="similarity">
    <text evidence="2">Belongs to the cytochrome P450 family.</text>
</comment>
<feature type="chain" id="PRO_5043451495" description="Cytochrome P450" evidence="9">
    <location>
        <begin position="28"/>
        <end position="605"/>
    </location>
</feature>
<evidence type="ECO:0000256" key="8">
    <source>
        <dbReference type="SAM" id="MobiDB-lite"/>
    </source>
</evidence>
<dbReference type="AlphaFoldDB" id="A0AAV8RIE1"/>
<dbReference type="PRINTS" id="PR00463">
    <property type="entry name" value="EP450I"/>
</dbReference>
<keyword evidence="9" id="KW-0732">Signal</keyword>
<name>A0AAV8RIE1_ENSVE</name>
<dbReference type="EMBL" id="JAQQAF010000003">
    <property type="protein sequence ID" value="KAJ8500346.1"/>
    <property type="molecule type" value="Genomic_DNA"/>
</dbReference>
<gene>
    <name evidence="10" type="ORF">OPV22_010898</name>
</gene>
<protein>
    <recommendedName>
        <fullName evidence="12">Cytochrome P450</fullName>
    </recommendedName>
</protein>
<evidence type="ECO:0000256" key="4">
    <source>
        <dbReference type="ARBA" id="ARBA00022723"/>
    </source>
</evidence>
<dbReference type="SUPFAM" id="SSF48264">
    <property type="entry name" value="Cytochrome P450"/>
    <property type="match status" value="2"/>
</dbReference>
<evidence type="ECO:0000256" key="6">
    <source>
        <dbReference type="ARBA" id="ARBA00023004"/>
    </source>
</evidence>
<dbReference type="GO" id="GO:0004497">
    <property type="term" value="F:monooxygenase activity"/>
    <property type="evidence" value="ECO:0007669"/>
    <property type="project" value="UniProtKB-KW"/>
</dbReference>
<evidence type="ECO:0000313" key="11">
    <source>
        <dbReference type="Proteomes" id="UP001222027"/>
    </source>
</evidence>
<dbReference type="Proteomes" id="UP001222027">
    <property type="component" value="Unassembled WGS sequence"/>
</dbReference>
<feature type="region of interest" description="Disordered" evidence="8">
    <location>
        <begin position="178"/>
        <end position="197"/>
    </location>
</feature>
<organism evidence="10 11">
    <name type="scientific">Ensete ventricosum</name>
    <name type="common">Abyssinian banana</name>
    <name type="synonym">Musa ensete</name>
    <dbReference type="NCBI Taxonomy" id="4639"/>
    <lineage>
        <taxon>Eukaryota</taxon>
        <taxon>Viridiplantae</taxon>
        <taxon>Streptophyta</taxon>
        <taxon>Embryophyta</taxon>
        <taxon>Tracheophyta</taxon>
        <taxon>Spermatophyta</taxon>
        <taxon>Magnoliopsida</taxon>
        <taxon>Liliopsida</taxon>
        <taxon>Zingiberales</taxon>
        <taxon>Musaceae</taxon>
        <taxon>Ensete</taxon>
    </lineage>
</organism>